<dbReference type="RefSeq" id="WP_171346159.1">
    <property type="nucleotide sequence ID" value="NZ_VTYF01000015.1"/>
</dbReference>
<accession>A0A7Y4F0T9</accession>
<dbReference type="Gene3D" id="3.40.50.620">
    <property type="entry name" value="HUPs"/>
    <property type="match status" value="1"/>
</dbReference>
<name>A0A7Y4F0T9_VIBAL</name>
<evidence type="ECO:0008006" key="3">
    <source>
        <dbReference type="Google" id="ProtNLM"/>
    </source>
</evidence>
<reference evidence="1 2" key="1">
    <citation type="submission" date="2019-09" db="EMBL/GenBank/DDBJ databases">
        <title>Draft genome sequencing and comparative genomics of hatchery-associated Vibrios.</title>
        <authorList>
            <person name="Kehlet-Delgado H."/>
            <person name="Mueller R.S."/>
        </authorList>
    </citation>
    <scope>NUCLEOTIDE SEQUENCE [LARGE SCALE GENOMIC DNA]</scope>
    <source>
        <strain evidence="1 2">081416A</strain>
    </source>
</reference>
<sequence length="628" mass="71909">MMNENIEIAIDKIQSLLRSGFHLSCGWSGGKDSSCVLILLLESIKRMKAQGEFVPKCYVSNANTRREMPAIDNYIAGVINSLYTYIAKEDLDVELLEIEPPLSGRFMWTTIGRGKLPRWVGMGRDCATDEKIRPQQRVMKQIERECAGKVISLVGTRTEESSMREKSMSAHKMDNVTIVDIGGARTYAVIADWYLEDVWDLLSGCSSQDGKEPRYFSTFIPHFSELSELYRDANEGVCGVIISNEGNRSGCGSRFGCAWCTQVGDKDKSLESLIAEDSNKYAYMSGLVKFRQFLINIRYDLSRRDFRGRSVSDAGYMKVVADYLNPMTKRELLRYLMTLDALEVERARKAEEDYYSGNIEQTDYNAMLTQPMFEFVSKDDILSVDFCWSMGRDFPNEASPAARDYIDIHELGTRYYIPEIPAKEKVTIPKPRWFDVNEVVENVEGLRGLISSRGVLEEVRIEPSEQLEIEPGAGFSYIEAVRANYFSLKDTCCSEICRAALHYGWIKMRTADLTRYDDIARRNDYLMRLMKQKSRLGMCIYSGDTKLLTVNEFLIENSISDSEHQLLLKAVERKRIVDDEQRDLFGADSILEMMEPCVKKEKRDKDIKTESVLLFQQRQSQLSMFANQ</sequence>
<dbReference type="Proteomes" id="UP000532247">
    <property type="component" value="Unassembled WGS sequence"/>
</dbReference>
<organism evidence="1 2">
    <name type="scientific">Vibrio alginolyticus</name>
    <dbReference type="NCBI Taxonomy" id="663"/>
    <lineage>
        <taxon>Bacteria</taxon>
        <taxon>Pseudomonadati</taxon>
        <taxon>Pseudomonadota</taxon>
        <taxon>Gammaproteobacteria</taxon>
        <taxon>Vibrionales</taxon>
        <taxon>Vibrionaceae</taxon>
        <taxon>Vibrio</taxon>
    </lineage>
</organism>
<comment type="caution">
    <text evidence="1">The sequence shown here is derived from an EMBL/GenBank/DDBJ whole genome shotgun (WGS) entry which is preliminary data.</text>
</comment>
<dbReference type="InterPro" id="IPR014729">
    <property type="entry name" value="Rossmann-like_a/b/a_fold"/>
</dbReference>
<proteinExistence type="predicted"/>
<evidence type="ECO:0000313" key="2">
    <source>
        <dbReference type="Proteomes" id="UP000532247"/>
    </source>
</evidence>
<dbReference type="AlphaFoldDB" id="A0A7Y4F0T9"/>
<protein>
    <recommendedName>
        <fullName evidence="3">Phosphoadenosine phosphosulphate reductase domain-containing protein</fullName>
    </recommendedName>
</protein>
<gene>
    <name evidence="1" type="ORF">F0254_20630</name>
</gene>
<dbReference type="EMBL" id="VTYF01000015">
    <property type="protein sequence ID" value="NOI11245.1"/>
    <property type="molecule type" value="Genomic_DNA"/>
</dbReference>
<dbReference type="SUPFAM" id="SSF52402">
    <property type="entry name" value="Adenine nucleotide alpha hydrolases-like"/>
    <property type="match status" value="1"/>
</dbReference>
<evidence type="ECO:0000313" key="1">
    <source>
        <dbReference type="EMBL" id="NOI11245.1"/>
    </source>
</evidence>